<keyword evidence="1" id="KW-1133">Transmembrane helix</keyword>
<evidence type="ECO:0000313" key="3">
    <source>
        <dbReference type="Proteomes" id="UP000467249"/>
    </source>
</evidence>
<dbReference type="KEGG" id="many:MANY_23730"/>
<evidence type="ECO:0000256" key="1">
    <source>
        <dbReference type="SAM" id="Phobius"/>
    </source>
</evidence>
<reference evidence="2 3" key="1">
    <citation type="journal article" date="2019" name="Emerg. Microbes Infect.">
        <title>Comprehensive subspecies identification of 175 nontuberculous mycobacteria species based on 7547 genomic profiles.</title>
        <authorList>
            <person name="Matsumoto Y."/>
            <person name="Kinjo T."/>
            <person name="Motooka D."/>
            <person name="Nabeya D."/>
            <person name="Jung N."/>
            <person name="Uechi K."/>
            <person name="Horii T."/>
            <person name="Iida T."/>
            <person name="Fujita J."/>
            <person name="Nakamura S."/>
        </authorList>
    </citation>
    <scope>NUCLEOTIDE SEQUENCE [LARGE SCALE GENOMIC DNA]</scope>
    <source>
        <strain evidence="2 3">JCM 30275</strain>
    </source>
</reference>
<organism evidence="2 3">
    <name type="scientific">Mycolicibacterium anyangense</name>
    <dbReference type="NCBI Taxonomy" id="1431246"/>
    <lineage>
        <taxon>Bacteria</taxon>
        <taxon>Bacillati</taxon>
        <taxon>Actinomycetota</taxon>
        <taxon>Actinomycetes</taxon>
        <taxon>Mycobacteriales</taxon>
        <taxon>Mycobacteriaceae</taxon>
        <taxon>Mycolicibacterium</taxon>
    </lineage>
</organism>
<dbReference type="EMBL" id="AP022620">
    <property type="protein sequence ID" value="BBZ77036.1"/>
    <property type="molecule type" value="Genomic_DNA"/>
</dbReference>
<gene>
    <name evidence="2" type="ORF">MANY_23730</name>
</gene>
<protein>
    <submittedName>
        <fullName evidence="2">Uncharacterized protein</fullName>
    </submittedName>
</protein>
<keyword evidence="1" id="KW-0472">Membrane</keyword>
<feature type="transmembrane region" description="Helical" evidence="1">
    <location>
        <begin position="21"/>
        <end position="48"/>
    </location>
</feature>
<evidence type="ECO:0000313" key="2">
    <source>
        <dbReference type="EMBL" id="BBZ77036.1"/>
    </source>
</evidence>
<proteinExistence type="predicted"/>
<dbReference type="AlphaFoldDB" id="A0A6N4W506"/>
<sequence>MLGPLVKELLGSGVSERLADVCGVVVISAPGGEVFVVVGLGLVVGSVLV</sequence>
<name>A0A6N4W506_9MYCO</name>
<keyword evidence="1" id="KW-0812">Transmembrane</keyword>
<keyword evidence="3" id="KW-1185">Reference proteome</keyword>
<dbReference type="Proteomes" id="UP000467249">
    <property type="component" value="Chromosome"/>
</dbReference>
<accession>A0A6N4W506</accession>